<organism evidence="2 3">
    <name type="scientific">Arthrobotrys flagrans</name>
    <name type="common">Nematode-trapping fungus</name>
    <name type="synonym">Trichothecium flagrans</name>
    <dbReference type="NCBI Taxonomy" id="97331"/>
    <lineage>
        <taxon>Eukaryota</taxon>
        <taxon>Fungi</taxon>
        <taxon>Dikarya</taxon>
        <taxon>Ascomycota</taxon>
        <taxon>Pezizomycotina</taxon>
        <taxon>Orbiliomycetes</taxon>
        <taxon>Orbiliales</taxon>
        <taxon>Orbiliaceae</taxon>
        <taxon>Arthrobotrys</taxon>
    </lineage>
</organism>
<keyword evidence="3" id="KW-1185">Reference proteome</keyword>
<evidence type="ECO:0008006" key="4">
    <source>
        <dbReference type="Google" id="ProtNLM"/>
    </source>
</evidence>
<evidence type="ECO:0000313" key="3">
    <source>
        <dbReference type="Proteomes" id="UP000283090"/>
    </source>
</evidence>
<dbReference type="EMBL" id="SAEB01000009">
    <property type="protein sequence ID" value="RVD83585.1"/>
    <property type="molecule type" value="Genomic_DNA"/>
</dbReference>
<protein>
    <recommendedName>
        <fullName evidence="4">Dopa 4,5-dioxygenase</fullName>
    </recommendedName>
</protein>
<dbReference type="PANTHER" id="PTHR36423:SF2">
    <property type="entry name" value="AFR070WP"/>
    <property type="match status" value="1"/>
</dbReference>
<dbReference type="PANTHER" id="PTHR36423">
    <property type="entry name" value="AFR070WP"/>
    <property type="match status" value="1"/>
</dbReference>
<evidence type="ECO:0000256" key="1">
    <source>
        <dbReference type="SAM" id="MobiDB-lite"/>
    </source>
</evidence>
<feature type="region of interest" description="Disordered" evidence="1">
    <location>
        <begin position="38"/>
        <end position="66"/>
    </location>
</feature>
<dbReference type="SUPFAM" id="SSF143410">
    <property type="entry name" value="DOPA-like"/>
    <property type="match status" value="1"/>
</dbReference>
<dbReference type="RefSeq" id="XP_067489129.1">
    <property type="nucleotide sequence ID" value="XM_067637631.1"/>
</dbReference>
<proteinExistence type="predicted"/>
<accession>A0A436ZXX1</accession>
<sequence length="201" mass="22951">MPRISLHIPLHKYTMSFVQFPITYPALIEGTPYANAPPLPTTIRPDGKSLENPPSESLSTTYTEFPDPLDKRPGKAAFDVHVYYHEPNKKQKEFARSLWERIRYEFPELRVYRFWERPIGPHLTAMFEVNLFTPAQFGAFIPWLMLHRGPLSVLVHPNTGNELHDHTVGAVWLGEKLPLDVSILELREGSGVNVVEGPKLS</sequence>
<dbReference type="InterPro" id="IPR023389">
    <property type="entry name" value="DOPA-like_sf"/>
</dbReference>
<comment type="caution">
    <text evidence="2">The sequence shown here is derived from an EMBL/GenBank/DDBJ whole genome shotgun (WGS) entry which is preliminary data.</text>
</comment>
<gene>
    <name evidence="2" type="ORF">DFL_007969</name>
</gene>
<evidence type="ECO:0000313" key="2">
    <source>
        <dbReference type="EMBL" id="RVD83585.1"/>
    </source>
</evidence>
<dbReference type="Proteomes" id="UP000283090">
    <property type="component" value="Unassembled WGS sequence"/>
</dbReference>
<dbReference type="OrthoDB" id="9970095at2759"/>
<feature type="compositionally biased region" description="Polar residues" evidence="1">
    <location>
        <begin position="52"/>
        <end position="63"/>
    </location>
</feature>
<name>A0A436ZXX1_ARTFL</name>
<dbReference type="Gene3D" id="3.30.70.1240">
    <property type="entry name" value="DOPA-like domains"/>
    <property type="match status" value="1"/>
</dbReference>
<reference evidence="2 3" key="1">
    <citation type="submission" date="2019-01" db="EMBL/GenBank/DDBJ databases">
        <title>Intercellular communication is required for trap formation in the nematode-trapping fungus Duddingtonia flagrans.</title>
        <authorList>
            <person name="Youssar L."/>
            <person name="Wernet V."/>
            <person name="Hensel N."/>
            <person name="Hildebrandt H.-G."/>
            <person name="Fischer R."/>
        </authorList>
    </citation>
    <scope>NUCLEOTIDE SEQUENCE [LARGE SCALE GENOMIC DNA]</scope>
    <source>
        <strain evidence="2 3">CBS H-5679</strain>
    </source>
</reference>
<dbReference type="Pfam" id="PF08883">
    <property type="entry name" value="DOPA_dioxygen"/>
    <property type="match status" value="1"/>
</dbReference>
<dbReference type="GeneID" id="93590280"/>
<dbReference type="InterPro" id="IPR014980">
    <property type="entry name" value="DOPA_dioxygen"/>
</dbReference>
<dbReference type="AlphaFoldDB" id="A0A436ZXX1"/>
<dbReference type="VEuPathDB" id="FungiDB:DFL_007969"/>